<dbReference type="Pfam" id="PF04355">
    <property type="entry name" value="BamE"/>
    <property type="match status" value="1"/>
</dbReference>
<dbReference type="AlphaFoldDB" id="A0A2T4VY00"/>
<dbReference type="GO" id="GO:0019867">
    <property type="term" value="C:outer membrane"/>
    <property type="evidence" value="ECO:0007669"/>
    <property type="project" value="InterPro"/>
</dbReference>
<evidence type="ECO:0000256" key="2">
    <source>
        <dbReference type="ARBA" id="ARBA00023136"/>
    </source>
</evidence>
<comment type="caution">
    <text evidence="5">The sequence shown here is derived from an EMBL/GenBank/DDBJ whole genome shotgun (WGS) entry which is preliminary data.</text>
</comment>
<dbReference type="InterPro" id="IPR007450">
    <property type="entry name" value="BamE_dom"/>
</dbReference>
<keyword evidence="1" id="KW-0732">Signal</keyword>
<keyword evidence="3" id="KW-0812">Transmembrane</keyword>
<gene>
    <name evidence="5" type="ORF">C4617_02210</name>
</gene>
<keyword evidence="3" id="KW-1133">Transmembrane helix</keyword>
<protein>
    <recommendedName>
        <fullName evidence="4">Outer membrane protein assembly factor BamE domain-containing protein</fullName>
    </recommendedName>
</protein>
<evidence type="ECO:0000256" key="1">
    <source>
        <dbReference type="ARBA" id="ARBA00022729"/>
    </source>
</evidence>
<feature type="domain" description="Outer membrane protein assembly factor BamE" evidence="4">
    <location>
        <begin position="53"/>
        <end position="133"/>
    </location>
</feature>
<dbReference type="InterPro" id="IPR037873">
    <property type="entry name" value="BamE-like"/>
</dbReference>
<dbReference type="Proteomes" id="UP000240811">
    <property type="component" value="Unassembled WGS sequence"/>
</dbReference>
<sequence>MEKTVKKMLVLQHNFSDSYRCFFYMLKVAFLIITITVLMSGCHAISISSIASGIVLEKKSLLLISKKSSREHVIKSLGNPSFTSLFDKDGSQSFYYVSQKKSRFLPFHFFNEKVVDRTVLKISFGRDGIVSRIKKYTLDDARKIQINSETTTIPISKEVGLFQKLTKSRERNLLSGTEGTE</sequence>
<evidence type="ECO:0000256" key="3">
    <source>
        <dbReference type="SAM" id="Phobius"/>
    </source>
</evidence>
<evidence type="ECO:0000313" key="6">
    <source>
        <dbReference type="Proteomes" id="UP000240811"/>
    </source>
</evidence>
<evidence type="ECO:0000313" key="5">
    <source>
        <dbReference type="EMBL" id="PTL86652.1"/>
    </source>
</evidence>
<reference evidence="6" key="1">
    <citation type="submission" date="2018-02" db="EMBL/GenBank/DDBJ databases">
        <title>Genome sequence of Candidatus Liberibacter europaeus.</title>
        <authorList>
            <person name="Frampton R.A."/>
            <person name="Thompson S.M."/>
            <person name="David C."/>
            <person name="Addison S.M."/>
            <person name="Smith G.R."/>
        </authorList>
    </citation>
    <scope>NUCLEOTIDE SEQUENCE [LARGE SCALE GENOMIC DNA]</scope>
</reference>
<feature type="transmembrane region" description="Helical" evidence="3">
    <location>
        <begin position="21"/>
        <end position="39"/>
    </location>
</feature>
<organism evidence="5 6">
    <name type="scientific">Candidatus Liberibacter europaeus</name>
    <dbReference type="NCBI Taxonomy" id="744859"/>
    <lineage>
        <taxon>Bacteria</taxon>
        <taxon>Pseudomonadati</taxon>
        <taxon>Pseudomonadota</taxon>
        <taxon>Alphaproteobacteria</taxon>
        <taxon>Hyphomicrobiales</taxon>
        <taxon>Rhizobiaceae</taxon>
        <taxon>Liberibacter</taxon>
    </lineage>
</organism>
<evidence type="ECO:0000259" key="4">
    <source>
        <dbReference type="Pfam" id="PF04355"/>
    </source>
</evidence>
<dbReference type="EMBL" id="PSQJ01000002">
    <property type="protein sequence ID" value="PTL86652.1"/>
    <property type="molecule type" value="Genomic_DNA"/>
</dbReference>
<dbReference type="Gene3D" id="3.30.1450.10">
    <property type="match status" value="1"/>
</dbReference>
<proteinExistence type="predicted"/>
<keyword evidence="2 3" id="KW-0472">Membrane</keyword>
<accession>A0A2T4VY00</accession>
<name>A0A2T4VY00_9HYPH</name>